<dbReference type="OrthoDB" id="2139606at2759"/>
<dbReference type="GO" id="GO:0006493">
    <property type="term" value="P:protein O-linked glycosylation"/>
    <property type="evidence" value="ECO:0007669"/>
    <property type="project" value="TreeGrafter"/>
</dbReference>
<evidence type="ECO:0000256" key="1">
    <source>
        <dbReference type="ARBA" id="ARBA00004323"/>
    </source>
</evidence>
<organism evidence="15 16">
    <name type="scientific">Eleutherodactylus coqui</name>
    <name type="common">Puerto Rican coqui</name>
    <dbReference type="NCBI Taxonomy" id="57060"/>
    <lineage>
        <taxon>Eukaryota</taxon>
        <taxon>Metazoa</taxon>
        <taxon>Chordata</taxon>
        <taxon>Craniata</taxon>
        <taxon>Vertebrata</taxon>
        <taxon>Euteleostomi</taxon>
        <taxon>Amphibia</taxon>
        <taxon>Batrachia</taxon>
        <taxon>Anura</taxon>
        <taxon>Neobatrachia</taxon>
        <taxon>Hyloidea</taxon>
        <taxon>Eleutherodactylidae</taxon>
        <taxon>Eleutherodactylinae</taxon>
        <taxon>Eleutherodactylus</taxon>
        <taxon>Eleutherodactylus</taxon>
    </lineage>
</organism>
<evidence type="ECO:0000256" key="10">
    <source>
        <dbReference type="ARBA" id="ARBA00023098"/>
    </source>
</evidence>
<proteinExistence type="inferred from homology"/>
<dbReference type="EC" id="2.4.1.-" evidence="14"/>
<evidence type="ECO:0000256" key="11">
    <source>
        <dbReference type="ARBA" id="ARBA00023136"/>
    </source>
</evidence>
<dbReference type="InterPro" id="IPR002659">
    <property type="entry name" value="Glyco_trans_31"/>
</dbReference>
<gene>
    <name evidence="15" type="ORF">GDO78_017658</name>
</gene>
<evidence type="ECO:0000256" key="13">
    <source>
        <dbReference type="ARBA" id="ARBA00048834"/>
    </source>
</evidence>
<dbReference type="Proteomes" id="UP000770717">
    <property type="component" value="Unassembled WGS sequence"/>
</dbReference>
<keyword evidence="9 14" id="KW-0333">Golgi apparatus</keyword>
<evidence type="ECO:0000256" key="5">
    <source>
        <dbReference type="ARBA" id="ARBA00022679"/>
    </source>
</evidence>
<evidence type="ECO:0000256" key="6">
    <source>
        <dbReference type="ARBA" id="ARBA00022692"/>
    </source>
</evidence>
<evidence type="ECO:0000256" key="12">
    <source>
        <dbReference type="ARBA" id="ARBA00023180"/>
    </source>
</evidence>
<evidence type="ECO:0000256" key="7">
    <source>
        <dbReference type="ARBA" id="ARBA00022968"/>
    </source>
</evidence>
<dbReference type="PANTHER" id="PTHR11214:SF265">
    <property type="entry name" value="BETA-1,3-GALACTOSYLTRANSFERASE 5"/>
    <property type="match status" value="1"/>
</dbReference>
<sequence>MSNPLMSGFCLTAWRRISKMARKKVIFTSLLIFPSLVMFGLFIHMQDIDLGYFCLSCSGSYFHYKFDYNNKVFLKLPEVDCRQTPPFLVLLITTTYSQKEARMAIRKTWGKERVIQGKRVVAYFLLGQRENESAKEKVILAQESHIYKDIIQRDFIDTYYNLTIKTLMGIQWITHHCPQASYIMKTDSDMFVNTFYLVELLLRKNQTSNLFTGKLKLNDRPIRMPFSKWYISKREYAMARYPPFCSGTGYVFSIDVAQKIYNVSMRMPFFKLEDVYVGMCLERLKIPLQELHEHTTFFADKHPFSICAYRKIVTSHEVQPAEIGMYWEALRRSREEPC</sequence>
<keyword evidence="6 14" id="KW-0812">Transmembrane</keyword>
<evidence type="ECO:0000256" key="4">
    <source>
        <dbReference type="ARBA" id="ARBA00022676"/>
    </source>
</evidence>
<keyword evidence="10" id="KW-0443">Lipid metabolism</keyword>
<evidence type="ECO:0000313" key="16">
    <source>
        <dbReference type="Proteomes" id="UP000770717"/>
    </source>
</evidence>
<keyword evidence="7 14" id="KW-0735">Signal-anchor</keyword>
<evidence type="ECO:0000256" key="3">
    <source>
        <dbReference type="ARBA" id="ARBA00008661"/>
    </source>
</evidence>
<evidence type="ECO:0000256" key="9">
    <source>
        <dbReference type="ARBA" id="ARBA00023034"/>
    </source>
</evidence>
<dbReference type="GO" id="GO:0008499">
    <property type="term" value="F:N-acetyl-beta-D-glucosaminide beta-(1,3)-galactosyltransferase activity"/>
    <property type="evidence" value="ECO:0007669"/>
    <property type="project" value="TreeGrafter"/>
</dbReference>
<evidence type="ECO:0000256" key="2">
    <source>
        <dbReference type="ARBA" id="ARBA00004922"/>
    </source>
</evidence>
<keyword evidence="11 14" id="KW-0472">Membrane</keyword>
<comment type="caution">
    <text evidence="15">The sequence shown here is derived from an EMBL/GenBank/DDBJ whole genome shotgun (WGS) entry which is preliminary data.</text>
</comment>
<comment type="pathway">
    <text evidence="2">Protein modification; protein glycosylation.</text>
</comment>
<dbReference type="AlphaFoldDB" id="A0A8J6BMM0"/>
<dbReference type="EMBL" id="WNTK01002636">
    <property type="protein sequence ID" value="KAG9465843.1"/>
    <property type="molecule type" value="Genomic_DNA"/>
</dbReference>
<name>A0A8J6BMM0_ELECQ</name>
<accession>A0A8J6BMM0</accession>
<keyword evidence="16" id="KW-1185">Reference proteome</keyword>
<keyword evidence="5" id="KW-0808">Transferase</keyword>
<dbReference type="GO" id="GO:0000139">
    <property type="term" value="C:Golgi membrane"/>
    <property type="evidence" value="ECO:0007669"/>
    <property type="project" value="UniProtKB-SubCell"/>
</dbReference>
<keyword evidence="4 14" id="KW-0328">Glycosyltransferase</keyword>
<comment type="similarity">
    <text evidence="3 14">Belongs to the glycosyltransferase 31 family.</text>
</comment>
<keyword evidence="12" id="KW-0325">Glycoprotein</keyword>
<dbReference type="Pfam" id="PF01762">
    <property type="entry name" value="Galactosyl_T"/>
    <property type="match status" value="1"/>
</dbReference>
<dbReference type="GO" id="GO:0005783">
    <property type="term" value="C:endoplasmic reticulum"/>
    <property type="evidence" value="ECO:0007669"/>
    <property type="project" value="TreeGrafter"/>
</dbReference>
<dbReference type="FunFam" id="3.90.550.50:FF:000001">
    <property type="entry name" value="Hexosyltransferase"/>
    <property type="match status" value="1"/>
</dbReference>
<dbReference type="Gene3D" id="3.90.550.50">
    <property type="match status" value="1"/>
</dbReference>
<feature type="transmembrane region" description="Helical" evidence="14">
    <location>
        <begin position="25"/>
        <end position="45"/>
    </location>
</feature>
<dbReference type="GO" id="GO:0006629">
    <property type="term" value="P:lipid metabolic process"/>
    <property type="evidence" value="ECO:0007669"/>
    <property type="project" value="UniProtKB-KW"/>
</dbReference>
<protein>
    <recommendedName>
        <fullName evidence="14">Hexosyltransferase</fullName>
        <ecNumber evidence="14">2.4.1.-</ecNumber>
    </recommendedName>
</protein>
<comment type="catalytic activity">
    <reaction evidence="13">
        <text>a globoside Gb4Cer (d18:1(4E)) + UDP-alpha-D-galactose = a globoside GalGb4Cer (d18:1(4E)) + UDP + H(+)</text>
        <dbReference type="Rhea" id="RHEA:41996"/>
        <dbReference type="ChEBI" id="CHEBI:15378"/>
        <dbReference type="ChEBI" id="CHEBI:18259"/>
        <dbReference type="ChEBI" id="CHEBI:58223"/>
        <dbReference type="ChEBI" id="CHEBI:62571"/>
        <dbReference type="ChEBI" id="CHEBI:66914"/>
    </reaction>
    <physiologicalReaction direction="left-to-right" evidence="13">
        <dbReference type="Rhea" id="RHEA:41997"/>
    </physiologicalReaction>
</comment>
<evidence type="ECO:0000313" key="15">
    <source>
        <dbReference type="EMBL" id="KAG9465843.1"/>
    </source>
</evidence>
<evidence type="ECO:0000256" key="14">
    <source>
        <dbReference type="RuleBase" id="RU363063"/>
    </source>
</evidence>
<dbReference type="PANTHER" id="PTHR11214">
    <property type="entry name" value="BETA-1,3-N-ACETYLGLUCOSAMINYLTRANSFERASE"/>
    <property type="match status" value="1"/>
</dbReference>
<comment type="subcellular location">
    <subcellularLocation>
        <location evidence="1 14">Golgi apparatus membrane</location>
        <topology evidence="1 14">Single-pass type II membrane protein</topology>
    </subcellularLocation>
</comment>
<reference evidence="15" key="1">
    <citation type="thesis" date="2020" institute="ProQuest LLC" country="789 East Eisenhower Parkway, Ann Arbor, MI, USA">
        <title>Comparative Genomics and Chromosome Evolution.</title>
        <authorList>
            <person name="Mudd A.B."/>
        </authorList>
    </citation>
    <scope>NUCLEOTIDE SEQUENCE</scope>
    <source>
        <strain evidence="15">HN-11 Male</strain>
        <tissue evidence="15">Kidney and liver</tissue>
    </source>
</reference>
<evidence type="ECO:0000256" key="8">
    <source>
        <dbReference type="ARBA" id="ARBA00022989"/>
    </source>
</evidence>
<keyword evidence="8 14" id="KW-1133">Transmembrane helix</keyword>